<comment type="similarity">
    <text evidence="1 7">Belongs to the universal ribosomal protein uL18 family.</text>
</comment>
<dbReference type="InterPro" id="IPR057268">
    <property type="entry name" value="Ribosomal_L18"/>
</dbReference>
<sequence>MSTTSRTGQRLKRHTRLRKKVAGTPSRPRLQIFRSLHHTYAFVVDDTKGHTLVAASTREGSVSEGLGSRTNIAAAQKVGAAIAQRAKAAGIDAVVFDTSGLKYHGRVAALAQAAREAGLEF</sequence>
<comment type="function">
    <text evidence="7">This is one of the proteins that bind and probably mediate the attachment of the 5S RNA into the large ribosomal subunit, where it forms part of the central protuberance.</text>
</comment>
<dbReference type="HAMAP" id="MF_01337_B">
    <property type="entry name" value="Ribosomal_uL18_B"/>
    <property type="match status" value="1"/>
</dbReference>
<feature type="compositionally biased region" description="Basic residues" evidence="8">
    <location>
        <begin position="9"/>
        <end position="21"/>
    </location>
</feature>
<evidence type="ECO:0000256" key="4">
    <source>
        <dbReference type="ARBA" id="ARBA00022980"/>
    </source>
</evidence>
<dbReference type="GO" id="GO:0008097">
    <property type="term" value="F:5S rRNA binding"/>
    <property type="evidence" value="ECO:0007669"/>
    <property type="project" value="TreeGrafter"/>
</dbReference>
<dbReference type="GO" id="GO:0022625">
    <property type="term" value="C:cytosolic large ribosomal subunit"/>
    <property type="evidence" value="ECO:0007669"/>
    <property type="project" value="TreeGrafter"/>
</dbReference>
<evidence type="ECO:0000313" key="10">
    <source>
        <dbReference type="Proteomes" id="UP001317532"/>
    </source>
</evidence>
<keyword evidence="10" id="KW-1185">Reference proteome</keyword>
<dbReference type="AlphaFoldDB" id="A0AAN1XYR0"/>
<evidence type="ECO:0000256" key="1">
    <source>
        <dbReference type="ARBA" id="ARBA00007116"/>
    </source>
</evidence>
<dbReference type="GO" id="GO:0006412">
    <property type="term" value="P:translation"/>
    <property type="evidence" value="ECO:0007669"/>
    <property type="project" value="UniProtKB-UniRule"/>
</dbReference>
<dbReference type="KEGG" id="vab:WPS_20340"/>
<keyword evidence="4 7" id="KW-0689">Ribosomal protein</keyword>
<evidence type="ECO:0000256" key="5">
    <source>
        <dbReference type="ARBA" id="ARBA00023274"/>
    </source>
</evidence>
<evidence type="ECO:0000256" key="7">
    <source>
        <dbReference type="HAMAP-Rule" id="MF_01337"/>
    </source>
</evidence>
<dbReference type="FunFam" id="3.30.420.100:FF:000001">
    <property type="entry name" value="50S ribosomal protein L18"/>
    <property type="match status" value="1"/>
</dbReference>
<gene>
    <name evidence="7 9" type="primary">rplR</name>
    <name evidence="9" type="ORF">WPS_20340</name>
</gene>
<dbReference type="EMBL" id="AP025523">
    <property type="protein sequence ID" value="BDE06758.1"/>
    <property type="molecule type" value="Genomic_DNA"/>
</dbReference>
<protein>
    <recommendedName>
        <fullName evidence="6 7">Large ribosomal subunit protein uL18</fullName>
    </recommendedName>
</protein>
<proteinExistence type="inferred from homology"/>
<keyword evidence="2 7" id="KW-0699">rRNA-binding</keyword>
<dbReference type="Gene3D" id="3.30.420.100">
    <property type="match status" value="1"/>
</dbReference>
<name>A0AAN1XYR0_UNVUL</name>
<evidence type="ECO:0000313" key="9">
    <source>
        <dbReference type="EMBL" id="BDE06758.1"/>
    </source>
</evidence>
<keyword evidence="5 7" id="KW-0687">Ribonucleoprotein</keyword>
<evidence type="ECO:0000256" key="3">
    <source>
        <dbReference type="ARBA" id="ARBA00022884"/>
    </source>
</evidence>
<dbReference type="Pfam" id="PF00861">
    <property type="entry name" value="Ribosomal_L18p"/>
    <property type="match status" value="1"/>
</dbReference>
<comment type="subunit">
    <text evidence="7">Part of the 50S ribosomal subunit; part of the 5S rRNA/L5/L18/L25 subcomplex. Contacts the 5S and 23S rRNAs.</text>
</comment>
<dbReference type="RefSeq" id="WP_317994408.1">
    <property type="nucleotide sequence ID" value="NZ_AP025523.1"/>
</dbReference>
<dbReference type="InterPro" id="IPR005484">
    <property type="entry name" value="Ribosomal_uL18_bac/plant/anim"/>
</dbReference>
<accession>A0AAN1XYR0</accession>
<keyword evidence="3 7" id="KW-0694">RNA-binding</keyword>
<dbReference type="CDD" id="cd00432">
    <property type="entry name" value="Ribosomal_L18_L5e"/>
    <property type="match status" value="1"/>
</dbReference>
<reference evidence="9 10" key="1">
    <citation type="journal article" date="2022" name="ISME Commun">
        <title>Vulcanimicrobium alpinus gen. nov. sp. nov., the first cultivated representative of the candidate phylum 'Eremiobacterota', is a metabolically versatile aerobic anoxygenic phototroph.</title>
        <authorList>
            <person name="Yabe S."/>
            <person name="Muto K."/>
            <person name="Abe K."/>
            <person name="Yokota A."/>
            <person name="Staudigel H."/>
            <person name="Tebo B.M."/>
        </authorList>
    </citation>
    <scope>NUCLEOTIDE SEQUENCE [LARGE SCALE GENOMIC DNA]</scope>
    <source>
        <strain evidence="9 10">WC8-2</strain>
    </source>
</reference>
<dbReference type="InterPro" id="IPR004389">
    <property type="entry name" value="Ribosomal_uL18_bac-type"/>
</dbReference>
<dbReference type="PANTHER" id="PTHR12899:SF3">
    <property type="entry name" value="LARGE RIBOSOMAL SUBUNIT PROTEIN UL18M"/>
    <property type="match status" value="1"/>
</dbReference>
<organism evidence="9 10">
    <name type="scientific">Vulcanimicrobium alpinum</name>
    <dbReference type="NCBI Taxonomy" id="3016050"/>
    <lineage>
        <taxon>Bacteria</taxon>
        <taxon>Bacillati</taxon>
        <taxon>Vulcanimicrobiota</taxon>
        <taxon>Vulcanimicrobiia</taxon>
        <taxon>Vulcanimicrobiales</taxon>
        <taxon>Vulcanimicrobiaceae</taxon>
        <taxon>Vulcanimicrobium</taxon>
    </lineage>
</organism>
<evidence type="ECO:0000256" key="2">
    <source>
        <dbReference type="ARBA" id="ARBA00022730"/>
    </source>
</evidence>
<dbReference type="SUPFAM" id="SSF53137">
    <property type="entry name" value="Translational machinery components"/>
    <property type="match status" value="1"/>
</dbReference>
<dbReference type="GO" id="GO:0003735">
    <property type="term" value="F:structural constituent of ribosome"/>
    <property type="evidence" value="ECO:0007669"/>
    <property type="project" value="InterPro"/>
</dbReference>
<evidence type="ECO:0000256" key="8">
    <source>
        <dbReference type="SAM" id="MobiDB-lite"/>
    </source>
</evidence>
<feature type="region of interest" description="Disordered" evidence="8">
    <location>
        <begin position="1"/>
        <end position="24"/>
    </location>
</feature>
<dbReference type="Proteomes" id="UP001317532">
    <property type="component" value="Chromosome"/>
</dbReference>
<dbReference type="NCBIfam" id="TIGR00060">
    <property type="entry name" value="L18_bact"/>
    <property type="match status" value="1"/>
</dbReference>
<evidence type="ECO:0000256" key="6">
    <source>
        <dbReference type="ARBA" id="ARBA00035197"/>
    </source>
</evidence>
<dbReference type="PANTHER" id="PTHR12899">
    <property type="entry name" value="39S RIBOSOMAL PROTEIN L18, MITOCHONDRIAL"/>
    <property type="match status" value="1"/>
</dbReference>